<dbReference type="PANTHER" id="PTHR30294:SF38">
    <property type="entry name" value="TRANSPORT PERMEASE PROTEIN"/>
    <property type="match status" value="1"/>
</dbReference>
<feature type="domain" description="ABC transmembrane type-2" evidence="9">
    <location>
        <begin position="173"/>
        <end position="397"/>
    </location>
</feature>
<dbReference type="GO" id="GO:0140359">
    <property type="term" value="F:ABC-type transporter activity"/>
    <property type="evidence" value="ECO:0007669"/>
    <property type="project" value="InterPro"/>
</dbReference>
<evidence type="ECO:0000256" key="7">
    <source>
        <dbReference type="ARBA" id="ARBA00023136"/>
    </source>
</evidence>
<organism evidence="10 11">
    <name type="scientific">Candidatus Desulfolinea nitratireducens</name>
    <dbReference type="NCBI Taxonomy" id="2841698"/>
    <lineage>
        <taxon>Bacteria</taxon>
        <taxon>Bacillati</taxon>
        <taxon>Chloroflexota</taxon>
        <taxon>Anaerolineae</taxon>
        <taxon>Anaerolineales</taxon>
        <taxon>Anaerolineales incertae sedis</taxon>
        <taxon>Candidatus Desulfolinea</taxon>
    </lineage>
</organism>
<dbReference type="InterPro" id="IPR051449">
    <property type="entry name" value="ABC-2_transporter_component"/>
</dbReference>
<reference evidence="10 11" key="1">
    <citation type="submission" date="2020-08" db="EMBL/GenBank/DDBJ databases">
        <title>Bridging the membrane lipid divide: bacteria of the FCB group superphylum have the potential to synthesize archaeal ether lipids.</title>
        <authorList>
            <person name="Villanueva L."/>
            <person name="Von Meijenfeldt F.A.B."/>
            <person name="Westbye A.B."/>
            <person name="Yadav S."/>
            <person name="Hopmans E.C."/>
            <person name="Dutilh B.E."/>
            <person name="Sinninghe Damste J.S."/>
        </authorList>
    </citation>
    <scope>NUCLEOTIDE SEQUENCE [LARGE SCALE GENOMIC DNA]</scope>
    <source>
        <strain evidence="10">NIOZ-UU36</strain>
    </source>
</reference>
<protein>
    <submittedName>
        <fullName evidence="10">ABC transporter permease</fullName>
    </submittedName>
</protein>
<evidence type="ECO:0000256" key="1">
    <source>
        <dbReference type="ARBA" id="ARBA00004651"/>
    </source>
</evidence>
<accession>A0A8J6NHV8</accession>
<evidence type="ECO:0000256" key="6">
    <source>
        <dbReference type="ARBA" id="ARBA00022989"/>
    </source>
</evidence>
<evidence type="ECO:0000256" key="3">
    <source>
        <dbReference type="ARBA" id="ARBA00022448"/>
    </source>
</evidence>
<dbReference type="AlphaFoldDB" id="A0A8J6NHV8"/>
<feature type="transmembrane region" description="Helical" evidence="8">
    <location>
        <begin position="250"/>
        <end position="276"/>
    </location>
</feature>
<feature type="transmembrane region" description="Helical" evidence="8">
    <location>
        <begin position="288"/>
        <end position="308"/>
    </location>
</feature>
<dbReference type="PROSITE" id="PS51012">
    <property type="entry name" value="ABC_TM2"/>
    <property type="match status" value="1"/>
</dbReference>
<evidence type="ECO:0000256" key="2">
    <source>
        <dbReference type="ARBA" id="ARBA00007783"/>
    </source>
</evidence>
<name>A0A8J6NHV8_9CHLR</name>
<comment type="caution">
    <text evidence="10">The sequence shown here is derived from an EMBL/GenBank/DDBJ whole genome shotgun (WGS) entry which is preliminary data.</text>
</comment>
<feature type="transmembrane region" description="Helical" evidence="8">
    <location>
        <begin position="211"/>
        <end position="229"/>
    </location>
</feature>
<dbReference type="Proteomes" id="UP000614469">
    <property type="component" value="Unassembled WGS sequence"/>
</dbReference>
<proteinExistence type="inferred from homology"/>
<sequence>MIRIFDIALKDLMQLIRDFKTFMFLLLMPILFTLLFGFAFGGFGSGGEGDSRLPVGLLNEDDRWVSNSLRDLLADSDIVRLHENIFLSASDLDLMVAEGELAAAVIIPRGYSKAVWADKSAQLIVIADTNTSAWITIEAELLTLASRLDGAARTATIMDKYAGKRIPFQYGFEETLEAWEDPPISIVETTSSVVKETDDGIASLAHTAPGMMLQFAIAGLLTAASVIVTERKSRTLQRLLTTSVRRIQILFGHYLAIFALIFTQFTTLILFGHFFLKIDYLRVPEATFLVAFTSALCIAAMGLLIGIIARNEEQAISFSLIPMFVLSGLGGAWIPLEFTGETFSAIGHISPVAWAMDGFKNISVRGFGLDSVLIPAGALTGYAVLFFILAVWRLSAAEEK</sequence>
<dbReference type="Gene3D" id="3.40.1710.10">
    <property type="entry name" value="abc type-2 transporter like domain"/>
    <property type="match status" value="1"/>
</dbReference>
<evidence type="ECO:0000256" key="4">
    <source>
        <dbReference type="ARBA" id="ARBA00022475"/>
    </source>
</evidence>
<dbReference type="PANTHER" id="PTHR30294">
    <property type="entry name" value="MEMBRANE COMPONENT OF ABC TRANSPORTER YHHJ-RELATED"/>
    <property type="match status" value="1"/>
</dbReference>
<feature type="transmembrane region" description="Helical" evidence="8">
    <location>
        <begin position="372"/>
        <end position="392"/>
    </location>
</feature>
<keyword evidence="7 8" id="KW-0472">Membrane</keyword>
<evidence type="ECO:0000256" key="8">
    <source>
        <dbReference type="SAM" id="Phobius"/>
    </source>
</evidence>
<dbReference type="EMBL" id="JACNJN010000042">
    <property type="protein sequence ID" value="MBC8334068.1"/>
    <property type="molecule type" value="Genomic_DNA"/>
</dbReference>
<evidence type="ECO:0000313" key="11">
    <source>
        <dbReference type="Proteomes" id="UP000614469"/>
    </source>
</evidence>
<keyword evidence="6 8" id="KW-1133">Transmembrane helix</keyword>
<evidence type="ECO:0000313" key="10">
    <source>
        <dbReference type="EMBL" id="MBC8334068.1"/>
    </source>
</evidence>
<comment type="similarity">
    <text evidence="2">Belongs to the ABC-2 integral membrane protein family.</text>
</comment>
<gene>
    <name evidence="10" type="ORF">H8E29_02280</name>
</gene>
<comment type="subcellular location">
    <subcellularLocation>
        <location evidence="1">Cell membrane</location>
        <topology evidence="1">Multi-pass membrane protein</topology>
    </subcellularLocation>
</comment>
<dbReference type="Pfam" id="PF12698">
    <property type="entry name" value="ABC2_membrane_3"/>
    <property type="match status" value="1"/>
</dbReference>
<evidence type="ECO:0000256" key="5">
    <source>
        <dbReference type="ARBA" id="ARBA00022692"/>
    </source>
</evidence>
<keyword evidence="5 8" id="KW-0812">Transmembrane</keyword>
<dbReference type="GO" id="GO:0005886">
    <property type="term" value="C:plasma membrane"/>
    <property type="evidence" value="ECO:0007669"/>
    <property type="project" value="UniProtKB-SubCell"/>
</dbReference>
<feature type="transmembrane region" description="Helical" evidence="8">
    <location>
        <begin position="21"/>
        <end position="43"/>
    </location>
</feature>
<keyword evidence="4" id="KW-1003">Cell membrane</keyword>
<keyword evidence="3" id="KW-0813">Transport</keyword>
<dbReference type="InterPro" id="IPR013525">
    <property type="entry name" value="ABC2_TM"/>
</dbReference>
<dbReference type="InterPro" id="IPR047817">
    <property type="entry name" value="ABC2_TM_bact-type"/>
</dbReference>
<evidence type="ECO:0000259" key="9">
    <source>
        <dbReference type="PROSITE" id="PS51012"/>
    </source>
</evidence>
<feature type="transmembrane region" description="Helical" evidence="8">
    <location>
        <begin position="315"/>
        <end position="334"/>
    </location>
</feature>